<dbReference type="RefSeq" id="WP_192461470.1">
    <property type="nucleotide sequence ID" value="NZ_JACYFJ010000002.1"/>
</dbReference>
<feature type="signal peptide" evidence="1">
    <location>
        <begin position="1"/>
        <end position="24"/>
    </location>
</feature>
<keyword evidence="3" id="KW-1185">Reference proteome</keyword>
<gene>
    <name evidence="2" type="ORF">ACFOUT_12615</name>
</gene>
<dbReference type="Proteomes" id="UP001595814">
    <property type="component" value="Unassembled WGS sequence"/>
</dbReference>
<name>A0ABV8JPC8_9FLAO</name>
<evidence type="ECO:0000313" key="3">
    <source>
        <dbReference type="Proteomes" id="UP001595814"/>
    </source>
</evidence>
<feature type="chain" id="PRO_5045102006" evidence="1">
    <location>
        <begin position="25"/>
        <end position="111"/>
    </location>
</feature>
<proteinExistence type="predicted"/>
<reference evidence="3" key="1">
    <citation type="journal article" date="2019" name="Int. J. Syst. Evol. Microbiol.">
        <title>The Global Catalogue of Microorganisms (GCM) 10K type strain sequencing project: providing services to taxonomists for standard genome sequencing and annotation.</title>
        <authorList>
            <consortium name="The Broad Institute Genomics Platform"/>
            <consortium name="The Broad Institute Genome Sequencing Center for Infectious Disease"/>
            <person name="Wu L."/>
            <person name="Ma J."/>
        </authorList>
    </citation>
    <scope>NUCLEOTIDE SEQUENCE [LARGE SCALE GENOMIC DNA]</scope>
    <source>
        <strain evidence="3">CECT 7477</strain>
    </source>
</reference>
<organism evidence="2 3">
    <name type="scientific">Euzebyella saccharophila</name>
    <dbReference type="NCBI Taxonomy" id="679664"/>
    <lineage>
        <taxon>Bacteria</taxon>
        <taxon>Pseudomonadati</taxon>
        <taxon>Bacteroidota</taxon>
        <taxon>Flavobacteriia</taxon>
        <taxon>Flavobacteriales</taxon>
        <taxon>Flavobacteriaceae</taxon>
        <taxon>Euzebyella</taxon>
    </lineage>
</organism>
<accession>A0ABV8JPC8</accession>
<dbReference type="EMBL" id="JBHSAW010000010">
    <property type="protein sequence ID" value="MFC4096722.1"/>
    <property type="molecule type" value="Genomic_DNA"/>
</dbReference>
<keyword evidence="1" id="KW-0732">Signal</keyword>
<comment type="caution">
    <text evidence="2">The sequence shown here is derived from an EMBL/GenBank/DDBJ whole genome shotgun (WGS) entry which is preliminary data.</text>
</comment>
<protein>
    <submittedName>
        <fullName evidence="2">Uncharacterized protein</fullName>
    </submittedName>
</protein>
<evidence type="ECO:0000313" key="2">
    <source>
        <dbReference type="EMBL" id="MFC4096722.1"/>
    </source>
</evidence>
<sequence>MRKLFFKGMCLVLACTAGTAALQAQESYKKKHEVTKYTVMERFEPEMILSPQERIQLKENRVAEIEQTRTIVDTLDISERKRERLLQDIIDQPYSSRLSKTMAKLEFEDEE</sequence>
<evidence type="ECO:0000256" key="1">
    <source>
        <dbReference type="SAM" id="SignalP"/>
    </source>
</evidence>